<dbReference type="EMBL" id="BTRK01000006">
    <property type="protein sequence ID" value="GMR58610.1"/>
    <property type="molecule type" value="Genomic_DNA"/>
</dbReference>
<dbReference type="AlphaFoldDB" id="A0AAN5DAG5"/>
<evidence type="ECO:0000313" key="3">
    <source>
        <dbReference type="Proteomes" id="UP001328107"/>
    </source>
</evidence>
<gene>
    <name evidence="1" type="ORF">PMAYCL1PPCAC_28805</name>
    <name evidence="2" type="ORF">PMAYCL1PPCAC_28807</name>
</gene>
<comment type="caution">
    <text evidence="2">The sequence shown here is derived from an EMBL/GenBank/DDBJ whole genome shotgun (WGS) entry which is preliminary data.</text>
</comment>
<reference evidence="2" key="2">
    <citation type="submission" date="2023-06" db="EMBL/GenBank/DDBJ databases">
        <title>Genome assembly of Pristionchus species.</title>
        <authorList>
            <person name="Yoshida K."/>
            <person name="Sommer R.J."/>
        </authorList>
    </citation>
    <scope>NUCLEOTIDE SEQUENCE</scope>
    <source>
        <strain evidence="2">RS5460</strain>
    </source>
</reference>
<evidence type="ECO:0000313" key="1">
    <source>
        <dbReference type="EMBL" id="GMR58610.1"/>
    </source>
</evidence>
<dbReference type="EMBL" id="BTRK01000006">
    <property type="protein sequence ID" value="GMR58612.1"/>
    <property type="molecule type" value="Genomic_DNA"/>
</dbReference>
<name>A0AAN5DAG5_9BILA</name>
<dbReference type="Proteomes" id="UP001328107">
    <property type="component" value="Unassembled WGS sequence"/>
</dbReference>
<sequence length="188" mass="21293">MFATKRYFSPITGLVFGFNPVGEDGSFVRVCVILNDGRSVLVDIGMTTWKEKNFDEKAKVGQLLEVDVNVAHQHSSFEEQNAYYMCDVITTPILRMNSTFSFIRTCKPNASLIYNCIAVLEAFKLHERKPIKKAPSTSVLECRMSEREVVYLRGIDHFLDTIKNVLTPGTVSNCRIVVCTPRQLNSIF</sequence>
<organism evidence="2 3">
    <name type="scientific">Pristionchus mayeri</name>
    <dbReference type="NCBI Taxonomy" id="1317129"/>
    <lineage>
        <taxon>Eukaryota</taxon>
        <taxon>Metazoa</taxon>
        <taxon>Ecdysozoa</taxon>
        <taxon>Nematoda</taxon>
        <taxon>Chromadorea</taxon>
        <taxon>Rhabditida</taxon>
        <taxon>Rhabditina</taxon>
        <taxon>Diplogasteromorpha</taxon>
        <taxon>Diplogasteroidea</taxon>
        <taxon>Neodiplogasteridae</taxon>
        <taxon>Pristionchus</taxon>
    </lineage>
</organism>
<proteinExistence type="predicted"/>
<protein>
    <submittedName>
        <fullName evidence="2">Uncharacterized protein</fullName>
    </submittedName>
</protein>
<keyword evidence="3" id="KW-1185">Reference proteome</keyword>
<accession>A0AAN5DAG5</accession>
<evidence type="ECO:0000313" key="2">
    <source>
        <dbReference type="EMBL" id="GMR58612.1"/>
    </source>
</evidence>
<reference evidence="3" key="1">
    <citation type="submission" date="2022-10" db="EMBL/GenBank/DDBJ databases">
        <title>Genome assembly of Pristionchus species.</title>
        <authorList>
            <person name="Yoshida K."/>
            <person name="Sommer R.J."/>
        </authorList>
    </citation>
    <scope>NUCLEOTIDE SEQUENCE [LARGE SCALE GENOMIC DNA]</scope>
    <source>
        <strain evidence="1 3">RS5460</strain>
    </source>
</reference>